<gene>
    <name evidence="1" type="ORF">DAEQUDRAFT_767240</name>
</gene>
<dbReference type="STRING" id="1314783.A0A165NSV4"/>
<keyword evidence="2" id="KW-1185">Reference proteome</keyword>
<proteinExistence type="predicted"/>
<name>A0A165NSV4_9APHY</name>
<protein>
    <recommendedName>
        <fullName evidence="3">F-box domain-containing protein</fullName>
    </recommendedName>
</protein>
<reference evidence="1 2" key="1">
    <citation type="journal article" date="2016" name="Mol. Biol. Evol.">
        <title>Comparative Genomics of Early-Diverging Mushroom-Forming Fungi Provides Insights into the Origins of Lignocellulose Decay Capabilities.</title>
        <authorList>
            <person name="Nagy L.G."/>
            <person name="Riley R."/>
            <person name="Tritt A."/>
            <person name="Adam C."/>
            <person name="Daum C."/>
            <person name="Floudas D."/>
            <person name="Sun H."/>
            <person name="Yadav J.S."/>
            <person name="Pangilinan J."/>
            <person name="Larsson K.H."/>
            <person name="Matsuura K."/>
            <person name="Barry K."/>
            <person name="Labutti K."/>
            <person name="Kuo R."/>
            <person name="Ohm R.A."/>
            <person name="Bhattacharya S.S."/>
            <person name="Shirouzu T."/>
            <person name="Yoshinaga Y."/>
            <person name="Martin F.M."/>
            <person name="Grigoriev I.V."/>
            <person name="Hibbett D.S."/>
        </authorList>
    </citation>
    <scope>NUCLEOTIDE SEQUENCE [LARGE SCALE GENOMIC DNA]</scope>
    <source>
        <strain evidence="1 2">L-15889</strain>
    </source>
</reference>
<dbReference type="Gene3D" id="3.80.10.10">
    <property type="entry name" value="Ribonuclease Inhibitor"/>
    <property type="match status" value="1"/>
</dbReference>
<dbReference type="AlphaFoldDB" id="A0A165NSV4"/>
<dbReference type="Proteomes" id="UP000076727">
    <property type="component" value="Unassembled WGS sequence"/>
</dbReference>
<dbReference type="InterPro" id="IPR032675">
    <property type="entry name" value="LRR_dom_sf"/>
</dbReference>
<dbReference type="SUPFAM" id="SSF52047">
    <property type="entry name" value="RNI-like"/>
    <property type="match status" value="1"/>
</dbReference>
<evidence type="ECO:0000313" key="2">
    <source>
        <dbReference type="Proteomes" id="UP000076727"/>
    </source>
</evidence>
<sequence length="461" mass="52326">MNLLNLNDDVLTNIVSFLRCRDALSLSATARHIHDIAKRRVHAAAELHFPMQTPLFCAYMLADVHSRALRLQSLTVTSKALSVDGGAFSADSSSADALANLLEQTTNLHILNLGCASALMKLDERIWPAITNLRTLKDLALDDMTTESTRLLPMLKGQPSRLRMRFAHYPSNVPDIKPLHSVWHLELEGITMQHDHVKPNWPVWPNVRRLDLENTSVTMSALLHTFPNIRVFVLGRASITEPHLKTLENKAGQLTCWPDLDYVYGLPYYFGDFGTGEWPVCCPVQHLNLTATSWEKPQHRQAFLRAMKVLPPTALSFRFQDIGTTSYSFFVDLVQTTTRMKALEIVLVIPPSAGSSDFQWLEGLMLCRVVCLKISFDRSCWNCNQSIDPQKLVRQIPSVQFLSLPYFGDPNRLGENRWWKVTGRGMERTIERISNRLGDRVLEYIRSPEYDPAMNLDDLAT</sequence>
<dbReference type="EMBL" id="KV429077">
    <property type="protein sequence ID" value="KZT67332.1"/>
    <property type="molecule type" value="Genomic_DNA"/>
</dbReference>
<evidence type="ECO:0000313" key="1">
    <source>
        <dbReference type="EMBL" id="KZT67332.1"/>
    </source>
</evidence>
<evidence type="ECO:0008006" key="3">
    <source>
        <dbReference type="Google" id="ProtNLM"/>
    </source>
</evidence>
<organism evidence="1 2">
    <name type="scientific">Daedalea quercina L-15889</name>
    <dbReference type="NCBI Taxonomy" id="1314783"/>
    <lineage>
        <taxon>Eukaryota</taxon>
        <taxon>Fungi</taxon>
        <taxon>Dikarya</taxon>
        <taxon>Basidiomycota</taxon>
        <taxon>Agaricomycotina</taxon>
        <taxon>Agaricomycetes</taxon>
        <taxon>Polyporales</taxon>
        <taxon>Fomitopsis</taxon>
    </lineage>
</organism>
<accession>A0A165NSV4</accession>
<dbReference type="OrthoDB" id="2780918at2759"/>